<evidence type="ECO:0000313" key="2">
    <source>
        <dbReference type="Proteomes" id="UP001341840"/>
    </source>
</evidence>
<name>A0ABU6UME7_9FABA</name>
<dbReference type="Proteomes" id="UP001341840">
    <property type="component" value="Unassembled WGS sequence"/>
</dbReference>
<reference evidence="1 2" key="1">
    <citation type="journal article" date="2023" name="Plants (Basel)">
        <title>Bridging the Gap: Combining Genomics and Transcriptomics Approaches to Understand Stylosanthes scabra, an Orphan Legume from the Brazilian Caatinga.</title>
        <authorList>
            <person name="Ferreira-Neto J.R.C."/>
            <person name="da Silva M.D."/>
            <person name="Binneck E."/>
            <person name="de Melo N.F."/>
            <person name="da Silva R.H."/>
            <person name="de Melo A.L.T.M."/>
            <person name="Pandolfi V."/>
            <person name="Bustamante F.O."/>
            <person name="Brasileiro-Vidal A.C."/>
            <person name="Benko-Iseppon A.M."/>
        </authorList>
    </citation>
    <scope>NUCLEOTIDE SEQUENCE [LARGE SCALE GENOMIC DNA]</scope>
    <source>
        <tissue evidence="1">Leaves</tissue>
    </source>
</reference>
<organism evidence="1 2">
    <name type="scientific">Stylosanthes scabra</name>
    <dbReference type="NCBI Taxonomy" id="79078"/>
    <lineage>
        <taxon>Eukaryota</taxon>
        <taxon>Viridiplantae</taxon>
        <taxon>Streptophyta</taxon>
        <taxon>Embryophyta</taxon>
        <taxon>Tracheophyta</taxon>
        <taxon>Spermatophyta</taxon>
        <taxon>Magnoliopsida</taxon>
        <taxon>eudicotyledons</taxon>
        <taxon>Gunneridae</taxon>
        <taxon>Pentapetalae</taxon>
        <taxon>rosids</taxon>
        <taxon>fabids</taxon>
        <taxon>Fabales</taxon>
        <taxon>Fabaceae</taxon>
        <taxon>Papilionoideae</taxon>
        <taxon>50 kb inversion clade</taxon>
        <taxon>dalbergioids sensu lato</taxon>
        <taxon>Dalbergieae</taxon>
        <taxon>Pterocarpus clade</taxon>
        <taxon>Stylosanthes</taxon>
    </lineage>
</organism>
<proteinExistence type="predicted"/>
<evidence type="ECO:0000313" key="1">
    <source>
        <dbReference type="EMBL" id="MED6162234.1"/>
    </source>
</evidence>
<protein>
    <submittedName>
        <fullName evidence="1">Uncharacterized protein</fullName>
    </submittedName>
</protein>
<sequence length="136" mass="15140">MEAEATSSSSLEAILSPLTAPNSPSFLKLLVPSWWKVIYDKMIERSRSFGVVTMSSVKEAEIAKQKTDGYASTCVSSFQVGVVFFLRYCCGVQPAVQIVNYYLHSNLSRRRGGETRLCTVTDCANSEKWVKEKKNA</sequence>
<gene>
    <name evidence="1" type="ORF">PIB30_068495</name>
</gene>
<keyword evidence="2" id="KW-1185">Reference proteome</keyword>
<dbReference type="EMBL" id="JASCZI010121564">
    <property type="protein sequence ID" value="MED6162234.1"/>
    <property type="molecule type" value="Genomic_DNA"/>
</dbReference>
<accession>A0ABU6UME7</accession>
<comment type="caution">
    <text evidence="1">The sequence shown here is derived from an EMBL/GenBank/DDBJ whole genome shotgun (WGS) entry which is preliminary data.</text>
</comment>